<comment type="caution">
    <text evidence="1">The sequence shown here is derived from an EMBL/GenBank/DDBJ whole genome shotgun (WGS) entry which is preliminary data.</text>
</comment>
<name>A0ACB9YT68_9PEZI</name>
<dbReference type="EMBL" id="MU393522">
    <property type="protein sequence ID" value="KAI4862597.1"/>
    <property type="molecule type" value="Genomic_DNA"/>
</dbReference>
<keyword evidence="2" id="KW-1185">Reference proteome</keyword>
<gene>
    <name evidence="1" type="ORF">F4820DRAFT_463535</name>
</gene>
<sequence length="1542" mass="168914">MTDKDLRLRLVVRRDGFPEERLVWNVSLENDPTVSKLLEKVNEVLPLELHDGDVFIRALERDDNRRRRISGRHQISTDGRHLIDGIPFGRRLLKTPSGRPIVNPPPRKRPRLAYDQEDGDDDFIEAPEGVSGSPSVRIDADFDDADGEDDNLDSDGGLDDVNMDADSESDSDDEDSLLLLSSDEDSQQFLSSDESSNGSDHEPSDEEDLNEELQDLARENAAAEEEAGLPTQGLTVPVSKGDISKVSALKSAFPSVSVGLCKSILICSDGDLKEAYSSLADGFAPALSESALLSLLDVEEREEHVPSKSNTSQDAGPPKDSHNKHAEESGHEELQDDDMQDDEDSSDGGDEEVSALVRKFDHRGFPPGSISSGKGLAHMAAISGSFVRSKLGGESETTSATLSGSKTSPEKTFDEDDTTSSDPSSSSSEDESSEAESDSDSDSSSDGSNNDDDDDDNSDSEDDDNEDINDTFGSQNQTAFDLGSQSDDNSDDSSGDSDDGPEESSTKPTAVGNSQRIAKGNRDHDDSNAETSGDNSTSSSEESSDSENEDNEERASSSRIEAVKLPVIQKSTKDVEQPKLPELPPNATDQAKLVPFGTGKETTKKRNARRRAAKKAKMLAKRAQDANESSLNEAQLPTPVSNEKALFEAKRQELLDAIASGGVEVNLSSPPGKPQDSSETPATSKRKRDEPNEFDQDDNQGNTPVETPASEDAQSSASTQKRRRIDVGAGRRLVFGALGLRNPKTKEDEIKLQAQLMEDVRPLQNPRLVQEENGNLPANLDEEPEEGLEAWRNKISYRAVECCYEGVQLSEPPFPFVQRWDPQQQSSWFQKKNKRGGQSKRAQRNQAHFYQDSRAGRKRTYDESTMWDEEGYDDTYSGIDDDTNNDDIELNYDDEEVGQPREANEASQFTDMDDLPSLPSDLSDLPDLRPGEVEVGMVITWQQCFMSSATNWQPLIFNVTGVVVRIDDEATGLEVCLAKRDRYLGRNKKKYDQNTGQRIYDRFEAPDLDDEGEEEDDGFRTIGFAEIQQPRILQQPLPVTTSEEPSRNADDPHEPSPGLNISQGEAEKQQTPEPEPSPIDTEGMEVDADFTRSSLPQDATREIMTDDEGSVVHHPRQEQQATDTSMSDSSHTSSPSRQLHESTSQAISASAISRERSTQDISSRDYFASDDTPDRLDTNISGSGLLSARQSSVPSFRDHEDEVVTGTPKVVKSKIADPPSSASSARSGRQPDYALDMENTIPDSFKITDDGADNTSAIGMEDQHDTGSDQDMSTPTPKRARMTELEIGRTEIGAENAKSLSPANPSTPSSLASLTTVWHTAVTSRNTQSQSTQSPSKSLPVTSQSSQIARTLKDKEYEEAMRRLDMFSDSQDSVSRIPDSFKHSSQPAINGTRGVSNAAMRASTNSPRIKMSPAPTTHKRGAPKRSSQFTIPPGSQVIELSSDSEPAYSEDYADDAMDGTYSPEPDSLPGSKEWAEKVRKMEKKRGPEERGARSVTAPIRAQLPKNKQQQFLSSSQGRLSSLSSSVSDFSQIKPRRKTSSRF</sequence>
<reference evidence="1 2" key="1">
    <citation type="journal article" date="2022" name="New Phytol.">
        <title>Ecological generalism drives hyperdiversity of secondary metabolite gene clusters in xylarialean endophytes.</title>
        <authorList>
            <person name="Franco M.E.E."/>
            <person name="Wisecaver J.H."/>
            <person name="Arnold A.E."/>
            <person name="Ju Y.M."/>
            <person name="Slot J.C."/>
            <person name="Ahrendt S."/>
            <person name="Moore L.P."/>
            <person name="Eastman K.E."/>
            <person name="Scott K."/>
            <person name="Konkel Z."/>
            <person name="Mondo S.J."/>
            <person name="Kuo A."/>
            <person name="Hayes R.D."/>
            <person name="Haridas S."/>
            <person name="Andreopoulos B."/>
            <person name="Riley R."/>
            <person name="LaButti K."/>
            <person name="Pangilinan J."/>
            <person name="Lipzen A."/>
            <person name="Amirebrahimi M."/>
            <person name="Yan J."/>
            <person name="Adam C."/>
            <person name="Keymanesh K."/>
            <person name="Ng V."/>
            <person name="Louie K."/>
            <person name="Northen T."/>
            <person name="Drula E."/>
            <person name="Henrissat B."/>
            <person name="Hsieh H.M."/>
            <person name="Youens-Clark K."/>
            <person name="Lutzoni F."/>
            <person name="Miadlikowska J."/>
            <person name="Eastwood D.C."/>
            <person name="Hamelin R.C."/>
            <person name="Grigoriev I.V."/>
            <person name="U'Ren J.M."/>
        </authorList>
    </citation>
    <scope>NUCLEOTIDE SEQUENCE [LARGE SCALE GENOMIC DNA]</scope>
    <source>
        <strain evidence="1 2">CBS 119005</strain>
    </source>
</reference>
<protein>
    <submittedName>
        <fullName evidence="1">Uncharacterized protein</fullName>
    </submittedName>
</protein>
<dbReference type="Proteomes" id="UP001497700">
    <property type="component" value="Unassembled WGS sequence"/>
</dbReference>
<organism evidence="1 2">
    <name type="scientific">Hypoxylon rubiginosum</name>
    <dbReference type="NCBI Taxonomy" id="110542"/>
    <lineage>
        <taxon>Eukaryota</taxon>
        <taxon>Fungi</taxon>
        <taxon>Dikarya</taxon>
        <taxon>Ascomycota</taxon>
        <taxon>Pezizomycotina</taxon>
        <taxon>Sordariomycetes</taxon>
        <taxon>Xylariomycetidae</taxon>
        <taxon>Xylariales</taxon>
        <taxon>Hypoxylaceae</taxon>
        <taxon>Hypoxylon</taxon>
    </lineage>
</organism>
<evidence type="ECO:0000313" key="2">
    <source>
        <dbReference type="Proteomes" id="UP001497700"/>
    </source>
</evidence>
<evidence type="ECO:0000313" key="1">
    <source>
        <dbReference type="EMBL" id="KAI4862597.1"/>
    </source>
</evidence>
<accession>A0ACB9YT68</accession>
<proteinExistence type="predicted"/>